<feature type="region of interest" description="Disordered" evidence="5">
    <location>
        <begin position="7"/>
        <end position="28"/>
    </location>
</feature>
<dbReference type="Pfam" id="PF17754">
    <property type="entry name" value="TetR_C_14"/>
    <property type="match status" value="1"/>
</dbReference>
<dbReference type="Pfam" id="PF00440">
    <property type="entry name" value="TetR_N"/>
    <property type="match status" value="1"/>
</dbReference>
<keyword evidence="3" id="KW-0804">Transcription</keyword>
<evidence type="ECO:0000313" key="8">
    <source>
        <dbReference type="Proteomes" id="UP001592530"/>
    </source>
</evidence>
<name>A0ABV6XEF7_9ACTN</name>
<evidence type="ECO:0000256" key="4">
    <source>
        <dbReference type="PROSITE-ProRule" id="PRU00335"/>
    </source>
</evidence>
<evidence type="ECO:0000256" key="5">
    <source>
        <dbReference type="SAM" id="MobiDB-lite"/>
    </source>
</evidence>
<evidence type="ECO:0000256" key="1">
    <source>
        <dbReference type="ARBA" id="ARBA00023015"/>
    </source>
</evidence>
<keyword evidence="1" id="KW-0805">Transcription regulation</keyword>
<organism evidence="7 8">
    <name type="scientific">Streptacidiphilus alkalitolerans</name>
    <dbReference type="NCBI Taxonomy" id="3342712"/>
    <lineage>
        <taxon>Bacteria</taxon>
        <taxon>Bacillati</taxon>
        <taxon>Actinomycetota</taxon>
        <taxon>Actinomycetes</taxon>
        <taxon>Kitasatosporales</taxon>
        <taxon>Streptomycetaceae</taxon>
        <taxon>Streptacidiphilus</taxon>
    </lineage>
</organism>
<dbReference type="InterPro" id="IPR023772">
    <property type="entry name" value="DNA-bd_HTH_TetR-type_CS"/>
</dbReference>
<dbReference type="InterPro" id="IPR009057">
    <property type="entry name" value="Homeodomain-like_sf"/>
</dbReference>
<dbReference type="InterPro" id="IPR050109">
    <property type="entry name" value="HTH-type_TetR-like_transc_reg"/>
</dbReference>
<dbReference type="PANTHER" id="PTHR30055:SF238">
    <property type="entry name" value="MYCOFACTOCIN BIOSYNTHESIS TRANSCRIPTIONAL REGULATOR MFTR-RELATED"/>
    <property type="match status" value="1"/>
</dbReference>
<dbReference type="PROSITE" id="PS01081">
    <property type="entry name" value="HTH_TETR_1"/>
    <property type="match status" value="1"/>
</dbReference>
<dbReference type="EMBL" id="JBHEZY010000033">
    <property type="protein sequence ID" value="MFC1436468.1"/>
    <property type="molecule type" value="Genomic_DNA"/>
</dbReference>
<dbReference type="PROSITE" id="PS50977">
    <property type="entry name" value="HTH_TETR_2"/>
    <property type="match status" value="1"/>
</dbReference>
<dbReference type="PANTHER" id="PTHR30055">
    <property type="entry name" value="HTH-TYPE TRANSCRIPTIONAL REGULATOR RUTR"/>
    <property type="match status" value="1"/>
</dbReference>
<sequence length="236" mass="25646">MAQQFAQFATPADRRAGPAAGLRQRKKQRTRDELLGAAQQLFLRQGYARTTVDEITAVVDVSQRTFFRYFANKEQVALALMADGADDLIEFLRARPSEENPLQALRAATRETWRSRVVPGQEPASANAALEIFHLVESTPTLLAAHLHRLAEQELLIAAVLAEREGIDPASDLRPRLLAAVFGAVARSAQRQWTATAGTVGADGAADAQNAGADGFLPILECHLDQLGPALTANWR</sequence>
<dbReference type="PRINTS" id="PR00455">
    <property type="entry name" value="HTHTETR"/>
</dbReference>
<dbReference type="Gene3D" id="1.10.357.10">
    <property type="entry name" value="Tetracycline Repressor, domain 2"/>
    <property type="match status" value="1"/>
</dbReference>
<evidence type="ECO:0000256" key="2">
    <source>
        <dbReference type="ARBA" id="ARBA00023125"/>
    </source>
</evidence>
<keyword evidence="2 4" id="KW-0238">DNA-binding</keyword>
<proteinExistence type="predicted"/>
<dbReference type="RefSeq" id="WP_380560131.1">
    <property type="nucleotide sequence ID" value="NZ_JBHEZY010000033.1"/>
</dbReference>
<protein>
    <submittedName>
        <fullName evidence="7">TetR family transcriptional regulator</fullName>
    </submittedName>
</protein>
<feature type="domain" description="HTH tetR-type" evidence="6">
    <location>
        <begin position="28"/>
        <end position="88"/>
    </location>
</feature>
<evidence type="ECO:0000256" key="3">
    <source>
        <dbReference type="ARBA" id="ARBA00023163"/>
    </source>
</evidence>
<reference evidence="7 8" key="1">
    <citation type="submission" date="2024-09" db="EMBL/GenBank/DDBJ databases">
        <authorList>
            <person name="Lee S.D."/>
        </authorList>
    </citation>
    <scope>NUCLEOTIDE SEQUENCE [LARGE SCALE GENOMIC DNA]</scope>
    <source>
        <strain evidence="7 8">N1-3</strain>
    </source>
</reference>
<dbReference type="Proteomes" id="UP001592530">
    <property type="component" value="Unassembled WGS sequence"/>
</dbReference>
<evidence type="ECO:0000313" key="7">
    <source>
        <dbReference type="EMBL" id="MFC1436468.1"/>
    </source>
</evidence>
<dbReference type="InterPro" id="IPR001647">
    <property type="entry name" value="HTH_TetR"/>
</dbReference>
<comment type="caution">
    <text evidence="7">The sequence shown here is derived from an EMBL/GenBank/DDBJ whole genome shotgun (WGS) entry which is preliminary data.</text>
</comment>
<gene>
    <name evidence="7" type="ORF">ACEZDB_38125</name>
</gene>
<feature type="DNA-binding region" description="H-T-H motif" evidence="4">
    <location>
        <begin position="51"/>
        <end position="70"/>
    </location>
</feature>
<dbReference type="InterPro" id="IPR041347">
    <property type="entry name" value="MftR_C"/>
</dbReference>
<dbReference type="SUPFAM" id="SSF46689">
    <property type="entry name" value="Homeodomain-like"/>
    <property type="match status" value="1"/>
</dbReference>
<evidence type="ECO:0000259" key="6">
    <source>
        <dbReference type="PROSITE" id="PS50977"/>
    </source>
</evidence>
<accession>A0ABV6XEF7</accession>